<evidence type="ECO:0000313" key="2">
    <source>
        <dbReference type="EMBL" id="KAB2331742.1"/>
    </source>
</evidence>
<keyword evidence="3" id="KW-1185">Reference proteome</keyword>
<feature type="transmembrane region" description="Helical" evidence="1">
    <location>
        <begin position="348"/>
        <end position="368"/>
    </location>
</feature>
<keyword evidence="1" id="KW-0812">Transmembrane</keyword>
<dbReference type="OrthoDB" id="2659138at2"/>
<name>A0A7V7RKH3_9BACI</name>
<feature type="transmembrane region" description="Helical" evidence="1">
    <location>
        <begin position="380"/>
        <end position="400"/>
    </location>
</feature>
<dbReference type="AlphaFoldDB" id="A0A7V7RKH3"/>
<comment type="caution">
    <text evidence="2">The sequence shown here is derived from an EMBL/GenBank/DDBJ whole genome shotgun (WGS) entry which is preliminary data.</text>
</comment>
<accession>A0A7V7RKH3</accession>
<keyword evidence="1" id="KW-1133">Transmembrane helix</keyword>
<dbReference type="RefSeq" id="WP_151574621.1">
    <property type="nucleotide sequence ID" value="NZ_WBOT01000004.1"/>
</dbReference>
<dbReference type="EMBL" id="WBOT01000004">
    <property type="protein sequence ID" value="KAB2331742.1"/>
    <property type="molecule type" value="Genomic_DNA"/>
</dbReference>
<organism evidence="2 3">
    <name type="scientific">Bacillus mesophilum</name>
    <dbReference type="NCBI Taxonomy" id="1071718"/>
    <lineage>
        <taxon>Bacteria</taxon>
        <taxon>Bacillati</taxon>
        <taxon>Bacillota</taxon>
        <taxon>Bacilli</taxon>
        <taxon>Bacillales</taxon>
        <taxon>Bacillaceae</taxon>
        <taxon>Bacillus</taxon>
    </lineage>
</organism>
<feature type="transmembrane region" description="Helical" evidence="1">
    <location>
        <begin position="518"/>
        <end position="539"/>
    </location>
</feature>
<feature type="transmembrane region" description="Helical" evidence="1">
    <location>
        <begin position="66"/>
        <end position="86"/>
    </location>
</feature>
<proteinExistence type="predicted"/>
<feature type="transmembrane region" description="Helical" evidence="1">
    <location>
        <begin position="456"/>
        <end position="474"/>
    </location>
</feature>
<feature type="transmembrane region" description="Helical" evidence="1">
    <location>
        <begin position="137"/>
        <end position="158"/>
    </location>
</feature>
<evidence type="ECO:0000313" key="3">
    <source>
        <dbReference type="Proteomes" id="UP000441354"/>
    </source>
</evidence>
<dbReference type="Proteomes" id="UP000441354">
    <property type="component" value="Unassembled WGS sequence"/>
</dbReference>
<feature type="transmembrane region" description="Helical" evidence="1">
    <location>
        <begin position="164"/>
        <end position="193"/>
    </location>
</feature>
<reference evidence="2 3" key="1">
    <citation type="journal article" date="2014" name="Arch. Microbiol.">
        <title>Bacillus mesophilum sp. nov., strain IITR-54T, a novel 4-chlorobiphenyl dechlorinating bacterium.</title>
        <authorList>
            <person name="Manickam N."/>
            <person name="Singh N.K."/>
            <person name="Bajaj A."/>
            <person name="Kumar R.M."/>
            <person name="Kaur G."/>
            <person name="Kaur N."/>
            <person name="Bala M."/>
            <person name="Kumar A."/>
            <person name="Mayilraj S."/>
        </authorList>
    </citation>
    <scope>NUCLEOTIDE SEQUENCE [LARGE SCALE GENOMIC DNA]</scope>
    <source>
        <strain evidence="2 3">IITR-54</strain>
    </source>
</reference>
<evidence type="ECO:0000256" key="1">
    <source>
        <dbReference type="SAM" id="Phobius"/>
    </source>
</evidence>
<feature type="transmembrane region" description="Helical" evidence="1">
    <location>
        <begin position="205"/>
        <end position="224"/>
    </location>
</feature>
<protein>
    <submittedName>
        <fullName evidence="2">Uncharacterized protein</fullName>
    </submittedName>
</protein>
<gene>
    <name evidence="2" type="ORF">F7732_13800</name>
</gene>
<feature type="transmembrane region" description="Helical" evidence="1">
    <location>
        <begin position="427"/>
        <end position="450"/>
    </location>
</feature>
<feature type="transmembrane region" description="Helical" evidence="1">
    <location>
        <begin position="265"/>
        <end position="286"/>
    </location>
</feature>
<feature type="transmembrane region" description="Helical" evidence="1">
    <location>
        <begin position="92"/>
        <end position="116"/>
    </location>
</feature>
<keyword evidence="1" id="KW-0472">Membrane</keyword>
<feature type="transmembrane region" description="Helical" evidence="1">
    <location>
        <begin position="495"/>
        <end position="512"/>
    </location>
</feature>
<sequence>MDDFKTLQLLDKFQVLFAKIGVDYTAMRKILQIKLTMDERRVPTFFNQDANKKGQEDKKYGYMKSLWIYVLIGLVLIPFMGFGDSYLFQLSIAYAIIIFMIMTSMIADFSNVLLDVRDRSILLTKPISAKTINAAKFMHIFIYLSYLSIALTAIPLVVSLFRQGIFFFLITIIELILINIFIVVITAILYIAILKFFDGEKLKDMINYVQIGLSLVLMVGYQFLARSFEFVDLNMVADYHWWSIFLIPMWFAAPYELLLNGNTSIMTIAFSTLAIVVPIISIWLYMKLIPTFERNLQKLLSSSKSKKERKNHLKELLLKIICKTNDERAFYRFTSLMMKQEREFKLKVYPSLGFSLVIPFIFIFNVAAGGEADFTESVSYLNIYFSMLIIPTTVLMLGYSSKYKASWVYKIFPIDDYTNLRKSSLKAFLISLYIPLYIVLGIIFCIIYGTRIIPDLAAVLVAGFLYTVICYVSFGSRIPFSKPFEEVGNSQGWKSFILFIPVGLLAGGHYLAINQLSYGSYLYLGILLIANFIVWKAVFRKQRKNLRVSA</sequence>